<dbReference type="Proteomes" id="UP000283090">
    <property type="component" value="Unassembled WGS sequence"/>
</dbReference>
<sequence>MLVEGGTIPRGAVRPGPEEVEDSDVLGVSAEESVGNSSHDQLWEGSNGVSEDGEVRRKGVLFLRRQIARGWKRSRLKLLWFRGRSASRAAEREKERLELERLEREFDEQMELAEKVEREDGEEADPPATEPQGSLGGMEGVRGGRAETGWQGRGTKWKEGTESTFRL</sequence>
<proteinExistence type="predicted"/>
<evidence type="ECO:0000313" key="3">
    <source>
        <dbReference type="Proteomes" id="UP000283090"/>
    </source>
</evidence>
<evidence type="ECO:0000256" key="1">
    <source>
        <dbReference type="SAM" id="MobiDB-lite"/>
    </source>
</evidence>
<accession>A0A437A3Z7</accession>
<feature type="compositionally biased region" description="Gly residues" evidence="1">
    <location>
        <begin position="134"/>
        <end position="143"/>
    </location>
</feature>
<organism evidence="2 3">
    <name type="scientific">Arthrobotrys flagrans</name>
    <name type="common">Nematode-trapping fungus</name>
    <name type="synonym">Trichothecium flagrans</name>
    <dbReference type="NCBI Taxonomy" id="97331"/>
    <lineage>
        <taxon>Eukaryota</taxon>
        <taxon>Fungi</taxon>
        <taxon>Dikarya</taxon>
        <taxon>Ascomycota</taxon>
        <taxon>Pezizomycotina</taxon>
        <taxon>Orbiliomycetes</taxon>
        <taxon>Orbiliales</taxon>
        <taxon>Orbiliaceae</taxon>
        <taxon>Arthrobotrys</taxon>
    </lineage>
</organism>
<dbReference type="EMBL" id="SAEB01000006">
    <property type="protein sequence ID" value="RVD85854.1"/>
    <property type="molecule type" value="Genomic_DNA"/>
</dbReference>
<evidence type="ECO:0000313" key="2">
    <source>
        <dbReference type="EMBL" id="RVD85854.1"/>
    </source>
</evidence>
<comment type="caution">
    <text evidence="2">The sequence shown here is derived from an EMBL/GenBank/DDBJ whole genome shotgun (WGS) entry which is preliminary data.</text>
</comment>
<dbReference type="VEuPathDB" id="FungiDB:DFL_004158"/>
<keyword evidence="3" id="KW-1185">Reference proteome</keyword>
<name>A0A437A3Z7_ARTFL</name>
<dbReference type="AlphaFoldDB" id="A0A437A3Z7"/>
<dbReference type="GeneID" id="93586469"/>
<feature type="region of interest" description="Disordered" evidence="1">
    <location>
        <begin position="1"/>
        <end position="53"/>
    </location>
</feature>
<protein>
    <submittedName>
        <fullName evidence="2">Uncharacterized protein</fullName>
    </submittedName>
</protein>
<reference evidence="2 3" key="1">
    <citation type="submission" date="2019-01" db="EMBL/GenBank/DDBJ databases">
        <title>Intercellular communication is required for trap formation in the nematode-trapping fungus Duddingtonia flagrans.</title>
        <authorList>
            <person name="Youssar L."/>
            <person name="Wernet V."/>
            <person name="Hensel N."/>
            <person name="Hildebrandt H.-G."/>
            <person name="Fischer R."/>
        </authorList>
    </citation>
    <scope>NUCLEOTIDE SEQUENCE [LARGE SCALE GENOMIC DNA]</scope>
    <source>
        <strain evidence="2 3">CBS H-5679</strain>
    </source>
</reference>
<feature type="region of interest" description="Disordered" evidence="1">
    <location>
        <begin position="116"/>
        <end position="167"/>
    </location>
</feature>
<gene>
    <name evidence="2" type="ORF">DFL_004158</name>
</gene>
<dbReference type="RefSeq" id="XP_067491398.1">
    <property type="nucleotide sequence ID" value="XM_067633205.1"/>
</dbReference>